<keyword evidence="3" id="KW-1185">Reference proteome</keyword>
<sequence length="157" mass="16874">MTGFIYAIECASRIKIGFSKSPLRRFTKIVSDAPLHCDFLGCWPGSVSDEMEIHAMFSDIREHGEWFLATDEVRSFIVDRAIQIDIGKRKKDGGQLAEHLSATGTTDAALAAKVGCDRSMITKIRAGKATPSLPLALAITRETGVPVEALLPAGAAA</sequence>
<dbReference type="SUPFAM" id="SSF47413">
    <property type="entry name" value="lambda repressor-like DNA-binding domains"/>
    <property type="match status" value="1"/>
</dbReference>
<dbReference type="GO" id="GO:0003677">
    <property type="term" value="F:DNA binding"/>
    <property type="evidence" value="ECO:0007669"/>
    <property type="project" value="InterPro"/>
</dbReference>
<reference evidence="2 3" key="1">
    <citation type="submission" date="2018-03" db="EMBL/GenBank/DDBJ databases">
        <title>The draft genome of Mesorhizobium soli JCM 19897.</title>
        <authorList>
            <person name="Li L."/>
            <person name="Liu L."/>
            <person name="Liang L."/>
            <person name="Wang T."/>
            <person name="Zhang X."/>
        </authorList>
    </citation>
    <scope>NUCLEOTIDE SEQUENCE [LARGE SCALE GENOMIC DNA]</scope>
    <source>
        <strain evidence="2 3">JCM 19897</strain>
    </source>
</reference>
<dbReference type="EMBL" id="PXYL01000005">
    <property type="protein sequence ID" value="PSJ60784.1"/>
    <property type="molecule type" value="Genomic_DNA"/>
</dbReference>
<protein>
    <recommendedName>
        <fullName evidence="1">HTH cro/C1-type domain-containing protein</fullName>
    </recommendedName>
</protein>
<comment type="caution">
    <text evidence="2">The sequence shown here is derived from an EMBL/GenBank/DDBJ whole genome shotgun (WGS) entry which is preliminary data.</text>
</comment>
<dbReference type="AlphaFoldDB" id="A0A2P7SE41"/>
<dbReference type="Pfam" id="PF01381">
    <property type="entry name" value="HTH_3"/>
    <property type="match status" value="1"/>
</dbReference>
<dbReference type="SMART" id="SM00530">
    <property type="entry name" value="HTH_XRE"/>
    <property type="match status" value="1"/>
</dbReference>
<evidence type="ECO:0000313" key="3">
    <source>
        <dbReference type="Proteomes" id="UP000240653"/>
    </source>
</evidence>
<evidence type="ECO:0000259" key="1">
    <source>
        <dbReference type="PROSITE" id="PS50943"/>
    </source>
</evidence>
<proteinExistence type="predicted"/>
<dbReference type="InterPro" id="IPR001387">
    <property type="entry name" value="Cro/C1-type_HTH"/>
</dbReference>
<dbReference type="InterPro" id="IPR010982">
    <property type="entry name" value="Lambda_DNA-bd_dom_sf"/>
</dbReference>
<organism evidence="2 3">
    <name type="scientific">Pseudaminobacter soli</name>
    <name type="common">ex Li et al. 2025</name>
    <dbReference type="NCBI Taxonomy" id="1295366"/>
    <lineage>
        <taxon>Bacteria</taxon>
        <taxon>Pseudomonadati</taxon>
        <taxon>Pseudomonadota</taxon>
        <taxon>Alphaproteobacteria</taxon>
        <taxon>Hyphomicrobiales</taxon>
        <taxon>Phyllobacteriaceae</taxon>
        <taxon>Pseudaminobacter</taxon>
    </lineage>
</organism>
<dbReference type="RefSeq" id="WP_106724249.1">
    <property type="nucleotide sequence ID" value="NZ_PXYL01000005.1"/>
</dbReference>
<dbReference type="Gene3D" id="1.10.260.40">
    <property type="entry name" value="lambda repressor-like DNA-binding domains"/>
    <property type="match status" value="1"/>
</dbReference>
<gene>
    <name evidence="2" type="ORF">C7I85_12135</name>
</gene>
<accession>A0A2P7SE41</accession>
<name>A0A2P7SE41_9HYPH</name>
<dbReference type="OrthoDB" id="8117329at2"/>
<evidence type="ECO:0000313" key="2">
    <source>
        <dbReference type="EMBL" id="PSJ60784.1"/>
    </source>
</evidence>
<dbReference type="CDD" id="cd00093">
    <property type="entry name" value="HTH_XRE"/>
    <property type="match status" value="1"/>
</dbReference>
<dbReference type="Proteomes" id="UP000240653">
    <property type="component" value="Unassembled WGS sequence"/>
</dbReference>
<dbReference type="Pfam" id="PF13455">
    <property type="entry name" value="MUG113"/>
    <property type="match status" value="1"/>
</dbReference>
<dbReference type="PROSITE" id="PS50943">
    <property type="entry name" value="HTH_CROC1"/>
    <property type="match status" value="1"/>
</dbReference>
<feature type="domain" description="HTH cro/C1-type" evidence="1">
    <location>
        <begin position="108"/>
        <end position="150"/>
    </location>
</feature>